<reference evidence="1" key="1">
    <citation type="submission" date="2014-09" db="EMBL/GenBank/DDBJ databases">
        <authorList>
            <person name="Magalhaes I.L.F."/>
            <person name="Oliveira U."/>
            <person name="Santos F.R."/>
            <person name="Vidigal T.H.D.A."/>
            <person name="Brescovit A.D."/>
            <person name="Santos A.J."/>
        </authorList>
    </citation>
    <scope>NUCLEOTIDE SEQUENCE</scope>
    <source>
        <tissue evidence="1">Shoot tissue taken approximately 20 cm above the soil surface</tissue>
    </source>
</reference>
<dbReference type="EMBL" id="GBRH01270188">
    <property type="protein sequence ID" value="JAD27707.1"/>
    <property type="molecule type" value="Transcribed_RNA"/>
</dbReference>
<evidence type="ECO:0000313" key="1">
    <source>
        <dbReference type="EMBL" id="JAD27707.1"/>
    </source>
</evidence>
<sequence length="64" mass="6747">MHPASLARIIVPLDSKPCAPLAYLPFVLAAAMAGDHDVVLNQIMAGNHVMSFPALCSIGSCRRS</sequence>
<dbReference type="AlphaFoldDB" id="A0A0A8YYM6"/>
<accession>A0A0A8YYM6</accession>
<organism evidence="1">
    <name type="scientific">Arundo donax</name>
    <name type="common">Giant reed</name>
    <name type="synonym">Donax arundinaceus</name>
    <dbReference type="NCBI Taxonomy" id="35708"/>
    <lineage>
        <taxon>Eukaryota</taxon>
        <taxon>Viridiplantae</taxon>
        <taxon>Streptophyta</taxon>
        <taxon>Embryophyta</taxon>
        <taxon>Tracheophyta</taxon>
        <taxon>Spermatophyta</taxon>
        <taxon>Magnoliopsida</taxon>
        <taxon>Liliopsida</taxon>
        <taxon>Poales</taxon>
        <taxon>Poaceae</taxon>
        <taxon>PACMAD clade</taxon>
        <taxon>Arundinoideae</taxon>
        <taxon>Arundineae</taxon>
        <taxon>Arundo</taxon>
    </lineage>
</organism>
<proteinExistence type="predicted"/>
<reference evidence="1" key="2">
    <citation type="journal article" date="2015" name="Data Brief">
        <title>Shoot transcriptome of the giant reed, Arundo donax.</title>
        <authorList>
            <person name="Barrero R.A."/>
            <person name="Guerrero F.D."/>
            <person name="Moolhuijzen P."/>
            <person name="Goolsby J.A."/>
            <person name="Tidwell J."/>
            <person name="Bellgard S.E."/>
            <person name="Bellgard M.I."/>
        </authorList>
    </citation>
    <scope>NUCLEOTIDE SEQUENCE</scope>
    <source>
        <tissue evidence="1">Shoot tissue taken approximately 20 cm above the soil surface</tissue>
    </source>
</reference>
<protein>
    <submittedName>
        <fullName evidence="1">Uncharacterized protein</fullName>
    </submittedName>
</protein>
<name>A0A0A8YYM6_ARUDO</name>